<gene>
    <name evidence="2" type="ORF">LPLAT_LOCUS6527</name>
</gene>
<feature type="compositionally biased region" description="Polar residues" evidence="1">
    <location>
        <begin position="340"/>
        <end position="349"/>
    </location>
</feature>
<keyword evidence="3" id="KW-1185">Reference proteome</keyword>
<feature type="compositionally biased region" description="Low complexity" evidence="1">
    <location>
        <begin position="171"/>
        <end position="180"/>
    </location>
</feature>
<evidence type="ECO:0000313" key="3">
    <source>
        <dbReference type="Proteomes" id="UP001497644"/>
    </source>
</evidence>
<organism evidence="2 3">
    <name type="scientific">Lasius platythorax</name>
    <dbReference type="NCBI Taxonomy" id="488582"/>
    <lineage>
        <taxon>Eukaryota</taxon>
        <taxon>Metazoa</taxon>
        <taxon>Ecdysozoa</taxon>
        <taxon>Arthropoda</taxon>
        <taxon>Hexapoda</taxon>
        <taxon>Insecta</taxon>
        <taxon>Pterygota</taxon>
        <taxon>Neoptera</taxon>
        <taxon>Endopterygota</taxon>
        <taxon>Hymenoptera</taxon>
        <taxon>Apocrita</taxon>
        <taxon>Aculeata</taxon>
        <taxon>Formicoidea</taxon>
        <taxon>Formicidae</taxon>
        <taxon>Formicinae</taxon>
        <taxon>Lasius</taxon>
        <taxon>Lasius</taxon>
    </lineage>
</organism>
<feature type="region of interest" description="Disordered" evidence="1">
    <location>
        <begin position="126"/>
        <end position="180"/>
    </location>
</feature>
<evidence type="ECO:0000313" key="2">
    <source>
        <dbReference type="EMBL" id="CAL1680525.1"/>
    </source>
</evidence>
<dbReference type="EMBL" id="OZ034825">
    <property type="protein sequence ID" value="CAL1680525.1"/>
    <property type="molecule type" value="Genomic_DNA"/>
</dbReference>
<accession>A0AAV2NLE2</accession>
<feature type="region of interest" description="Disordered" evidence="1">
    <location>
        <begin position="340"/>
        <end position="422"/>
    </location>
</feature>
<feature type="compositionally biased region" description="Polar residues" evidence="1">
    <location>
        <begin position="138"/>
        <end position="157"/>
    </location>
</feature>
<dbReference type="Proteomes" id="UP001497644">
    <property type="component" value="Chromosome 2"/>
</dbReference>
<feature type="region of interest" description="Disordered" evidence="1">
    <location>
        <begin position="313"/>
        <end position="332"/>
    </location>
</feature>
<protein>
    <submittedName>
        <fullName evidence="2">Uncharacterized protein</fullName>
    </submittedName>
</protein>
<name>A0AAV2NLE2_9HYME</name>
<evidence type="ECO:0000256" key="1">
    <source>
        <dbReference type="SAM" id="MobiDB-lite"/>
    </source>
</evidence>
<sequence length="499" mass="54788">MERLYAVPSEKLRVWMVWLTGVGEIADEWHKWLRAHIDLIARIAERLQMVANNVPGDSRKIESVTNAKSKRIPDNAMPTEKEERDVSLNSFDVKKGNSFVTALEEPGIINDEATNDLLSATKVSLKKRTDESPDATAIESSANEGSRTRNNPTTSSVGRKRIGGGGEEETTTTASTTTAAAAAAVSETAKKTATVWPIGTRWQPLTRCPIERKADQMETIRSLKVPQDETERIEFLKNFTHQATLYGSYYKHWIETANQAVKEIAGRTVMTTAKFRGTGDSESTLDVAASQAAQYSMKQPESAVAQPIGETTAATAETPMSNRIDPPTTDALGRDTAQASIALSDNQSKVVEPSIKKETAGMEAESPSAELDAIESPSEEPDAASPSVEPDATARATSQPETTSKMWPTMEPIVSIPPSKTSLEQEAAAKRKAAEKLVRDMARAEENIPYFFYLKAEPDMDIAIRYNDEKVIPPDLDRESISANRRHLYFNLTDKPGRD</sequence>
<feature type="compositionally biased region" description="Polar residues" evidence="1">
    <location>
        <begin position="395"/>
        <end position="406"/>
    </location>
</feature>
<proteinExistence type="predicted"/>
<reference evidence="2" key="1">
    <citation type="submission" date="2024-04" db="EMBL/GenBank/DDBJ databases">
        <authorList>
            <consortium name="Molecular Ecology Group"/>
        </authorList>
    </citation>
    <scope>NUCLEOTIDE SEQUENCE</scope>
</reference>
<dbReference type="AlphaFoldDB" id="A0AAV2NLE2"/>